<feature type="binding site" evidence="18">
    <location>
        <begin position="244"/>
        <end position="246"/>
    </location>
    <ligand>
        <name>substrate</name>
    </ligand>
</feature>
<dbReference type="CDD" id="cd01576">
    <property type="entry name" value="AcnB_Swivel"/>
    <property type="match status" value="1"/>
</dbReference>
<dbReference type="InterPro" id="IPR015928">
    <property type="entry name" value="Aconitase/3IPM_dehydase_swvl"/>
</dbReference>
<evidence type="ECO:0000256" key="2">
    <source>
        <dbReference type="ARBA" id="ARBA00004717"/>
    </source>
</evidence>
<evidence type="ECO:0000256" key="15">
    <source>
        <dbReference type="ARBA" id="ARBA00023501"/>
    </source>
</evidence>
<evidence type="ECO:0000313" key="22">
    <source>
        <dbReference type="EMBL" id="QDA55978.1"/>
    </source>
</evidence>
<keyword evidence="11" id="KW-0694">RNA-binding</keyword>
<dbReference type="PIRSF" id="PIRSF036687">
    <property type="entry name" value="AcnB"/>
    <property type="match status" value="1"/>
</dbReference>
<comment type="cofactor">
    <cofactor evidence="17">
        <name>[4Fe-4S] cluster</name>
        <dbReference type="ChEBI" id="CHEBI:49883"/>
    </cofactor>
    <text evidence="17">Binds 1 [4Fe-4S] cluster per subunit.</text>
</comment>
<dbReference type="InterPro" id="IPR015931">
    <property type="entry name" value="Acnase/IPM_dHydase_lsu_aba_1/3"/>
</dbReference>
<dbReference type="PANTHER" id="PTHR43160:SF4">
    <property type="entry name" value="ACONITATE HYDRATASE B"/>
    <property type="match status" value="1"/>
</dbReference>
<feature type="binding site" evidence="18">
    <location>
        <position position="191"/>
    </location>
    <ligand>
        <name>substrate</name>
    </ligand>
</feature>
<dbReference type="FunFam" id="1.25.40.310:FF:000001">
    <property type="entry name" value="Aconitate hydratase B"/>
    <property type="match status" value="1"/>
</dbReference>
<evidence type="ECO:0000256" key="10">
    <source>
        <dbReference type="ARBA" id="ARBA00022723"/>
    </source>
</evidence>
<dbReference type="InterPro" id="IPR036288">
    <property type="entry name" value="Aconitase_B_HEAT-like_dom_sf"/>
</dbReference>
<feature type="binding site" evidence="18">
    <location>
        <position position="796"/>
    </location>
    <ligand>
        <name>substrate</name>
    </ligand>
</feature>
<dbReference type="Gene3D" id="3.30.499.10">
    <property type="entry name" value="Aconitase, domain 3"/>
    <property type="match status" value="2"/>
</dbReference>
<dbReference type="RefSeq" id="WP_139714861.1">
    <property type="nucleotide sequence ID" value="NZ_CP040871.1"/>
</dbReference>
<dbReference type="AlphaFoldDB" id="A0A5B7ZLY7"/>
<feature type="binding site" evidence="18">
    <location>
        <position position="499"/>
    </location>
    <ligand>
        <name>substrate</name>
    </ligand>
</feature>
<evidence type="ECO:0000256" key="6">
    <source>
        <dbReference type="ARBA" id="ARBA00013250"/>
    </source>
</evidence>
<dbReference type="Proteomes" id="UP000308149">
    <property type="component" value="Chromosome"/>
</dbReference>
<name>A0A5B7ZLY7_9GAMM</name>
<feature type="binding site" evidence="17">
    <location>
        <position position="711"/>
    </location>
    <ligand>
        <name>[4Fe-4S] cluster</name>
        <dbReference type="ChEBI" id="CHEBI:49883"/>
    </ligand>
</feature>
<dbReference type="Gene3D" id="1.25.40.310">
    <property type="entry name" value="Aconitate B, HEAT-like domain"/>
    <property type="match status" value="1"/>
</dbReference>
<dbReference type="InterPro" id="IPR001030">
    <property type="entry name" value="Acoase/IPM_deHydtase_lsu_aba"/>
</dbReference>
<dbReference type="CDD" id="cd01581">
    <property type="entry name" value="AcnB"/>
    <property type="match status" value="1"/>
</dbReference>
<organism evidence="22 23">
    <name type="scientific">Thermomonas aquatica</name>
    <dbReference type="NCBI Taxonomy" id="2202149"/>
    <lineage>
        <taxon>Bacteria</taxon>
        <taxon>Pseudomonadati</taxon>
        <taxon>Pseudomonadota</taxon>
        <taxon>Gammaproteobacteria</taxon>
        <taxon>Lysobacterales</taxon>
        <taxon>Lysobacteraceae</taxon>
        <taxon>Thermomonas</taxon>
    </lineage>
</organism>
<comment type="catalytic activity">
    <reaction evidence="1 16">
        <text>(2S,3R)-3-hydroxybutane-1,2,3-tricarboxylate = 2-methyl-cis-aconitate + H2O</text>
        <dbReference type="Rhea" id="RHEA:17941"/>
        <dbReference type="ChEBI" id="CHEBI:15377"/>
        <dbReference type="ChEBI" id="CHEBI:57429"/>
        <dbReference type="ChEBI" id="CHEBI:57872"/>
        <dbReference type="EC" id="4.2.1.99"/>
    </reaction>
</comment>
<evidence type="ECO:0000256" key="17">
    <source>
        <dbReference type="PIRSR" id="PIRSR036687-1"/>
    </source>
</evidence>
<evidence type="ECO:0000256" key="7">
    <source>
        <dbReference type="ARBA" id="ARBA00019379"/>
    </source>
</evidence>
<evidence type="ECO:0000256" key="5">
    <source>
        <dbReference type="ARBA" id="ARBA00012926"/>
    </source>
</evidence>
<sequence length="861" mass="92162">MLQTYRQHVAERAALGIPPLPLTAQQTAEVIELLKNPPAGEEQFLLDLISNRVPAGVDDAAKVKASYLAAIAHGTEKNALISRARATELLGTMLGGYNIHPLIELLDDAEVGTVAANALKHTLLMFDAFHDVQEKAEAGNANAKAVLQSWADAEWFTSKPEVPESLTVTVFKVTGETNTDDLSPAPDATTRPDIPLHALAMLKNARDGIVPEEDGKRGPVKFIESLKDKGHLVAYVGDVVGTGSSRKSATNSVLWFTGEDIPFIPNKRFGGVCLGSKIAPIFYNTMEDAGALPIELDVSQMDMGDVVELRPYEGKALKNGEVIAEFALKSDVLLDEVRAGGRIPLIVGRGLTAKAREALGLPASTLFRLPQNPADTGKGYSLAQKMVGRACGLPEGQGVRPGTYCEPKMTSVGSQDTTGPMTRDELKDLACLGFSADLVMQSFCHTAAYPKPVDVKTHHTLPEFISNRGGIALRPGDGVIHSWLNRMLLPDTVGTGGDSHTRFPVGISFPAGSGLVAFAAATGVMPLDMPESVLVRFSGTLQPGVTLRDLVNAIPLAAIKSGLLTVAKQGKKNIFSGRILEIEGLPQLKVEQAFELSDASAERSAAGCTVKLDKAPIIEYLNSNITLLKWMIAEGYADARSLTRRIKAMEAWLANPQLLEGDADAEYAAVIDINLDEIVEPIVACPNDPDDVKTLSDVAGAAIDEVFIGSCMTNIGHFRAAAKLLEGKRDIPTRLWVAPPTKMDASELTKEGHYGTFGTAGARMEMPGCSLCMGNQAQAREGATVFSTSTRNFPNRLGRNTNVYLGSAELAAICSRLGRIPTRAEYMADIGVINEQGAEIYRYMNFDQIADYKDVADSVAA</sequence>
<feature type="binding site" evidence="17">
    <location>
        <position position="772"/>
    </location>
    <ligand>
        <name>[4Fe-4S] cluster</name>
        <dbReference type="ChEBI" id="CHEBI:49883"/>
    </ligand>
</feature>
<dbReference type="FunFam" id="3.30.499.10:FF:000008">
    <property type="entry name" value="Aconitate hydratase B"/>
    <property type="match status" value="1"/>
</dbReference>
<feature type="domain" description="Aconitase/3-isopropylmalate dehydratase large subunit alpha/beta/alpha" evidence="19">
    <location>
        <begin position="463"/>
        <end position="814"/>
    </location>
</feature>
<evidence type="ECO:0000256" key="4">
    <source>
        <dbReference type="ARBA" id="ARBA00007185"/>
    </source>
</evidence>
<keyword evidence="23" id="KW-1185">Reference proteome</keyword>
<evidence type="ECO:0000256" key="9">
    <source>
        <dbReference type="ARBA" id="ARBA00022532"/>
    </source>
</evidence>
<evidence type="ECO:0000256" key="16">
    <source>
        <dbReference type="PIRNR" id="PIRNR036687"/>
    </source>
</evidence>
<gene>
    <name evidence="22" type="primary">acnB</name>
    <name evidence="22" type="ORF">FHQ07_00910</name>
</gene>
<dbReference type="GO" id="GO:0003730">
    <property type="term" value="F:mRNA 3'-UTR binding"/>
    <property type="evidence" value="ECO:0007669"/>
    <property type="project" value="UniProtKB-ARBA"/>
</dbReference>
<dbReference type="OrthoDB" id="9758061at2"/>
<evidence type="ECO:0000256" key="18">
    <source>
        <dbReference type="PIRSR" id="PIRSR036687-2"/>
    </source>
</evidence>
<feature type="domain" description="Aconitase B HEAT-like" evidence="21">
    <location>
        <begin position="5"/>
        <end position="156"/>
    </location>
</feature>
<dbReference type="PANTHER" id="PTHR43160">
    <property type="entry name" value="ACONITATE HYDRATASE B"/>
    <property type="match status" value="1"/>
</dbReference>
<accession>A0A5B7ZLY7</accession>
<dbReference type="KEGG" id="thes:FHQ07_00910"/>
<keyword evidence="13 17" id="KW-0411">Iron-sulfur</keyword>
<evidence type="ECO:0000313" key="23">
    <source>
        <dbReference type="Proteomes" id="UP000308149"/>
    </source>
</evidence>
<keyword evidence="12 17" id="KW-0408">Iron</keyword>
<evidence type="ECO:0000259" key="20">
    <source>
        <dbReference type="Pfam" id="PF06434"/>
    </source>
</evidence>
<evidence type="ECO:0000259" key="21">
    <source>
        <dbReference type="Pfam" id="PF11791"/>
    </source>
</evidence>
<feature type="binding site" evidence="17">
    <location>
        <position position="769"/>
    </location>
    <ligand>
        <name>[4Fe-4S] cluster</name>
        <dbReference type="ChEBI" id="CHEBI:49883"/>
    </ligand>
</feature>
<dbReference type="GO" id="GO:0019629">
    <property type="term" value="P:propionate catabolic process, 2-methylcitrate cycle"/>
    <property type="evidence" value="ECO:0007669"/>
    <property type="project" value="TreeGrafter"/>
</dbReference>
<dbReference type="NCBIfam" id="TIGR00117">
    <property type="entry name" value="acnB"/>
    <property type="match status" value="1"/>
</dbReference>
<dbReference type="EC" id="4.2.1.3" evidence="5 16"/>
<dbReference type="GO" id="GO:0046872">
    <property type="term" value="F:metal ion binding"/>
    <property type="evidence" value="ECO:0007669"/>
    <property type="project" value="UniProtKB-KW"/>
</dbReference>
<dbReference type="PROSITE" id="PS00450">
    <property type="entry name" value="ACONITASE_1"/>
    <property type="match status" value="1"/>
</dbReference>
<keyword evidence="14 16" id="KW-0456">Lyase</keyword>
<evidence type="ECO:0000256" key="8">
    <source>
        <dbReference type="ARBA" id="ARBA00022485"/>
    </source>
</evidence>
<dbReference type="GO" id="GO:0003994">
    <property type="term" value="F:aconitate hydratase activity"/>
    <property type="evidence" value="ECO:0007669"/>
    <property type="project" value="UniProtKB-EC"/>
</dbReference>
<feature type="domain" description="Aconitase B swivel" evidence="20">
    <location>
        <begin position="168"/>
        <end position="380"/>
    </location>
</feature>
<dbReference type="InterPro" id="IPR036008">
    <property type="entry name" value="Aconitase_4Fe-4S_dom"/>
</dbReference>
<evidence type="ECO:0000256" key="11">
    <source>
        <dbReference type="ARBA" id="ARBA00022884"/>
    </source>
</evidence>
<evidence type="ECO:0000256" key="1">
    <source>
        <dbReference type="ARBA" id="ARBA00000118"/>
    </source>
</evidence>
<evidence type="ECO:0000256" key="12">
    <source>
        <dbReference type="ARBA" id="ARBA00023004"/>
    </source>
</evidence>
<dbReference type="UniPathway" id="UPA00223">
    <property type="reaction ID" value="UER00718"/>
</dbReference>
<dbReference type="UniPathway" id="UPA00946"/>
<dbReference type="EMBL" id="CP040871">
    <property type="protein sequence ID" value="QDA55978.1"/>
    <property type="molecule type" value="Genomic_DNA"/>
</dbReference>
<dbReference type="InterPro" id="IPR050926">
    <property type="entry name" value="Aconitase/IPM_isomerase"/>
</dbReference>
<feature type="binding site" evidence="18">
    <location>
        <begin position="415"/>
        <end position="417"/>
    </location>
    <ligand>
        <name>substrate</name>
    </ligand>
</feature>
<dbReference type="InterPro" id="IPR004406">
    <property type="entry name" value="Aconitase_B"/>
</dbReference>
<dbReference type="GO" id="GO:0051539">
    <property type="term" value="F:4 iron, 4 sulfur cluster binding"/>
    <property type="evidence" value="ECO:0007669"/>
    <property type="project" value="UniProtKB-KW"/>
</dbReference>
<reference evidence="22 23" key="1">
    <citation type="submission" date="2019-06" db="EMBL/GenBank/DDBJ databases">
        <title>Thermomonas aquatica sp. nov., isolated from an industrial wastewater treatment plant.</title>
        <authorList>
            <person name="Jeon J.H."/>
            <person name="Park D.-S."/>
        </authorList>
    </citation>
    <scope>NUCLEOTIDE SEQUENCE [LARGE SCALE GENOMIC DNA]</scope>
    <source>
        <strain evidence="22 23">SY21</strain>
    </source>
</reference>
<comment type="catalytic activity">
    <reaction evidence="15 16">
        <text>citrate = D-threo-isocitrate</text>
        <dbReference type="Rhea" id="RHEA:10336"/>
        <dbReference type="ChEBI" id="CHEBI:15562"/>
        <dbReference type="ChEBI" id="CHEBI:16947"/>
        <dbReference type="EC" id="4.2.1.3"/>
    </reaction>
</comment>
<dbReference type="InterPro" id="IPR015929">
    <property type="entry name" value="Aconitase_B_swivel"/>
</dbReference>
<dbReference type="FunFam" id="3.20.19.10:FF:000004">
    <property type="entry name" value="Aconitate hydratase B"/>
    <property type="match status" value="1"/>
</dbReference>
<dbReference type="InterPro" id="IPR018136">
    <property type="entry name" value="Aconitase_4Fe-4S_BS"/>
</dbReference>
<dbReference type="Pfam" id="PF11791">
    <property type="entry name" value="Aconitase_B_N"/>
    <property type="match status" value="1"/>
</dbReference>
<dbReference type="Pfam" id="PF06434">
    <property type="entry name" value="Aconitase_2_N"/>
    <property type="match status" value="1"/>
</dbReference>
<dbReference type="GO" id="GO:0005829">
    <property type="term" value="C:cytosol"/>
    <property type="evidence" value="ECO:0007669"/>
    <property type="project" value="InterPro"/>
</dbReference>
<feature type="binding site" evidence="18">
    <location>
        <position position="791"/>
    </location>
    <ligand>
        <name>substrate</name>
    </ligand>
</feature>
<dbReference type="InterPro" id="IPR015932">
    <property type="entry name" value="Aconitase_dom2"/>
</dbReference>
<keyword evidence="8 17" id="KW-0004">4Fe-4S</keyword>
<evidence type="ECO:0000256" key="14">
    <source>
        <dbReference type="ARBA" id="ARBA00023239"/>
    </source>
</evidence>
<dbReference type="SUPFAM" id="SSF53732">
    <property type="entry name" value="Aconitase iron-sulfur domain"/>
    <property type="match status" value="1"/>
</dbReference>
<dbReference type="SUPFAM" id="SSF74778">
    <property type="entry name" value="Aconitase B, N-terminal domain"/>
    <property type="match status" value="1"/>
</dbReference>
<dbReference type="GO" id="GO:0006099">
    <property type="term" value="P:tricarboxylic acid cycle"/>
    <property type="evidence" value="ECO:0007669"/>
    <property type="project" value="UniProtKB-UniPathway"/>
</dbReference>
<dbReference type="NCBIfam" id="NF006690">
    <property type="entry name" value="PRK09238.1"/>
    <property type="match status" value="1"/>
</dbReference>
<dbReference type="EC" id="4.2.1.99" evidence="6 16"/>
<dbReference type="SUPFAM" id="SSF52016">
    <property type="entry name" value="LeuD/IlvD-like"/>
    <property type="match status" value="1"/>
</dbReference>
<keyword evidence="10 17" id="KW-0479">Metal-binding</keyword>
<comment type="similarity">
    <text evidence="4 16">Belongs to the aconitase/IPM isomerase family.</text>
</comment>
<keyword evidence="9 16" id="KW-0816">Tricarboxylic acid cycle</keyword>
<evidence type="ECO:0000256" key="3">
    <source>
        <dbReference type="ARBA" id="ARBA00005026"/>
    </source>
</evidence>
<dbReference type="Gene3D" id="3.20.19.10">
    <property type="entry name" value="Aconitase, domain 4"/>
    <property type="match status" value="1"/>
</dbReference>
<proteinExistence type="inferred from homology"/>
<comment type="pathway">
    <text evidence="3">Organic acid metabolism; propanoate degradation.</text>
</comment>
<dbReference type="InterPro" id="IPR015933">
    <property type="entry name" value="Aconitase_B_HEAT-like_dom"/>
</dbReference>
<evidence type="ECO:0000259" key="19">
    <source>
        <dbReference type="Pfam" id="PF00330"/>
    </source>
</evidence>
<evidence type="ECO:0000256" key="13">
    <source>
        <dbReference type="ARBA" id="ARBA00023014"/>
    </source>
</evidence>
<dbReference type="Gene3D" id="3.40.1060.10">
    <property type="entry name" value="Aconitase, Domain 2"/>
    <property type="match status" value="1"/>
</dbReference>
<dbReference type="GO" id="GO:0047456">
    <property type="term" value="F:2-methylisocitrate dehydratase activity"/>
    <property type="evidence" value="ECO:0007669"/>
    <property type="project" value="UniProtKB-EC"/>
</dbReference>
<dbReference type="Pfam" id="PF00330">
    <property type="entry name" value="Aconitase"/>
    <property type="match status" value="1"/>
</dbReference>
<dbReference type="FunFam" id="3.30.499.10:FF:000001">
    <property type="entry name" value="Aconitate hydratase B"/>
    <property type="match status" value="1"/>
</dbReference>
<comment type="pathway">
    <text evidence="2 16">Carbohydrate metabolism; tricarboxylic acid cycle; isocitrate from oxaloacetate: step 2/2.</text>
</comment>
<protein>
    <recommendedName>
        <fullName evidence="7 16">Aconitate hydratase B</fullName>
        <ecNumber evidence="5 16">4.2.1.3</ecNumber>
        <ecNumber evidence="6 16">4.2.1.99</ecNumber>
    </recommendedName>
    <alternativeName>
        <fullName evidence="16">2-methylisocitrate dehydratase</fullName>
    </alternativeName>
</protein>